<name>A0A1H1AFD9_9FLAO</name>
<sequence>MKTKEELKLYFENGDQPKQEHFWHWLDSYWHKEEKISQNSIGFVEKICPLIVNDEFKGSYLSVTIPDNVKKIADYAYLYYGFVAQVFELNLNEGLIEIGQNAFNGQNIKKIITPSTLKIVQPYAFYNQVNTYNSQDSLESIVLNEGLTTVGEKAFNCSAASVIKNLDIPSTVRSVGQNAFAIPSLETVSAPAGLDLRNSGIPATATITYRGTEPLQS</sequence>
<dbReference type="STRING" id="311333.SAMN05421664_1398"/>
<gene>
    <name evidence="1" type="ORF">SAMN05421664_1398</name>
</gene>
<dbReference type="InterPro" id="IPR032675">
    <property type="entry name" value="LRR_dom_sf"/>
</dbReference>
<keyword evidence="2" id="KW-1185">Reference proteome</keyword>
<dbReference type="EMBL" id="FNKL01000002">
    <property type="protein sequence ID" value="SDQ38374.1"/>
    <property type="molecule type" value="Genomic_DNA"/>
</dbReference>
<dbReference type="Pfam" id="PF13306">
    <property type="entry name" value="LRR_5"/>
    <property type="match status" value="2"/>
</dbReference>
<dbReference type="Gene3D" id="3.80.10.10">
    <property type="entry name" value="Ribonuclease Inhibitor"/>
    <property type="match status" value="1"/>
</dbReference>
<proteinExistence type="predicted"/>
<protein>
    <submittedName>
        <fullName evidence="1">Leucine rich repeat-containing protein</fullName>
    </submittedName>
</protein>
<organism evidence="1 2">
    <name type="scientific">Chryseobacterium soldanellicola</name>
    <dbReference type="NCBI Taxonomy" id="311333"/>
    <lineage>
        <taxon>Bacteria</taxon>
        <taxon>Pseudomonadati</taxon>
        <taxon>Bacteroidota</taxon>
        <taxon>Flavobacteriia</taxon>
        <taxon>Flavobacteriales</taxon>
        <taxon>Weeksellaceae</taxon>
        <taxon>Chryseobacterium group</taxon>
        <taxon>Chryseobacterium</taxon>
    </lineage>
</organism>
<dbReference type="AlphaFoldDB" id="A0A1H1AFD9"/>
<dbReference type="RefSeq" id="WP_089755544.1">
    <property type="nucleotide sequence ID" value="NZ_FNKL01000002.1"/>
</dbReference>
<dbReference type="OrthoDB" id="6315383at2"/>
<evidence type="ECO:0000313" key="2">
    <source>
        <dbReference type="Proteomes" id="UP000199627"/>
    </source>
</evidence>
<dbReference type="Proteomes" id="UP000199627">
    <property type="component" value="Unassembled WGS sequence"/>
</dbReference>
<dbReference type="InterPro" id="IPR026906">
    <property type="entry name" value="LRR_5"/>
</dbReference>
<accession>A0A1H1AFD9</accession>
<evidence type="ECO:0000313" key="1">
    <source>
        <dbReference type="EMBL" id="SDQ38374.1"/>
    </source>
</evidence>
<reference evidence="2" key="1">
    <citation type="submission" date="2016-10" db="EMBL/GenBank/DDBJ databases">
        <authorList>
            <person name="Varghese N."/>
            <person name="Submissions S."/>
        </authorList>
    </citation>
    <scope>NUCLEOTIDE SEQUENCE [LARGE SCALE GENOMIC DNA]</scope>
    <source>
        <strain evidence="2">DSM 17072</strain>
    </source>
</reference>